<evidence type="ECO:0000313" key="1">
    <source>
        <dbReference type="EMBL" id="WAZ56383.1"/>
    </source>
</evidence>
<dbReference type="Proteomes" id="UP001164536">
    <property type="component" value="Chromosome"/>
</dbReference>
<name>A0ABY7L0H4_CITFR</name>
<gene>
    <name evidence="1" type="ORF">O4000_19085</name>
</gene>
<organism evidence="1 2">
    <name type="scientific">Citrobacter freundii</name>
    <dbReference type="NCBI Taxonomy" id="546"/>
    <lineage>
        <taxon>Bacteria</taxon>
        <taxon>Pseudomonadati</taxon>
        <taxon>Pseudomonadota</taxon>
        <taxon>Gammaproteobacteria</taxon>
        <taxon>Enterobacterales</taxon>
        <taxon>Enterobacteriaceae</taxon>
        <taxon>Citrobacter</taxon>
        <taxon>Citrobacter freundii complex</taxon>
    </lineage>
</organism>
<proteinExistence type="predicted"/>
<sequence length="80" mass="8814">MERDELADDRMAFMAGEVGCVVLELIYNGIEINKDNIVGFLEGKRKAVGNVIHKGVLRDAAEMVRKGNKKARTGGQVVLR</sequence>
<protein>
    <submittedName>
        <fullName evidence="1">Uncharacterized protein</fullName>
    </submittedName>
</protein>
<accession>A0ABY7L0H4</accession>
<dbReference type="RefSeq" id="WP_269521364.1">
    <property type="nucleotide sequence ID" value="NZ_CP114564.1"/>
</dbReference>
<evidence type="ECO:0000313" key="2">
    <source>
        <dbReference type="Proteomes" id="UP001164536"/>
    </source>
</evidence>
<keyword evidence="2" id="KW-1185">Reference proteome</keyword>
<dbReference type="EMBL" id="CP114564">
    <property type="protein sequence ID" value="WAZ56383.1"/>
    <property type="molecule type" value="Genomic_DNA"/>
</dbReference>
<reference evidence="1" key="1">
    <citation type="submission" date="2022-12" db="EMBL/GenBank/DDBJ databases">
        <title>2953647.</title>
        <authorList>
            <person name="Hergert J."/>
            <person name="Casey R."/>
            <person name="Wagner J."/>
            <person name="Young E.L."/>
            <person name="Oakeson K.F."/>
        </authorList>
    </citation>
    <scope>NUCLEOTIDE SEQUENCE</scope>
    <source>
        <strain evidence="1">2953647</strain>
    </source>
</reference>